<dbReference type="Proteomes" id="UP000681027">
    <property type="component" value="Unassembled WGS sequence"/>
</dbReference>
<sequence length="238" mass="27375">MKRILSNSIYLYSSKFVPLICLSLITYVPLLFLHTVIVNFIYRQSSFMEYPGVVGDAANGIFMLVFLTIAQVPFIKLTILDHEDEESIFKKSLGFSMDRMVSMYVFACLYALFVFFGGLLFVIPGLIILLLFYFVPYFIADGVKSYKAAIRKSVSLVKKRFLITLVIIGAITAIQLLFENVLFIFISFYTDTYFVFLFTKIVLQMFILPFQVILVTNMFNDIKIDKTHEVPTHSLLKS</sequence>
<organism evidence="2 3">
    <name type="scientific">Cytobacillus citreus</name>
    <dbReference type="NCBI Taxonomy" id="2833586"/>
    <lineage>
        <taxon>Bacteria</taxon>
        <taxon>Bacillati</taxon>
        <taxon>Bacillota</taxon>
        <taxon>Bacilli</taxon>
        <taxon>Bacillales</taxon>
        <taxon>Bacillaceae</taxon>
        <taxon>Cytobacillus</taxon>
    </lineage>
</organism>
<feature type="transmembrane region" description="Helical" evidence="1">
    <location>
        <begin position="122"/>
        <end position="140"/>
    </location>
</feature>
<feature type="transmembrane region" description="Helical" evidence="1">
    <location>
        <begin position="161"/>
        <end position="186"/>
    </location>
</feature>
<accession>A0ABS5P094</accession>
<keyword evidence="3" id="KW-1185">Reference proteome</keyword>
<evidence type="ECO:0000313" key="2">
    <source>
        <dbReference type="EMBL" id="MBS4193296.1"/>
    </source>
</evidence>
<proteinExistence type="predicted"/>
<feature type="transmembrane region" description="Helical" evidence="1">
    <location>
        <begin position="100"/>
        <end position="116"/>
    </location>
</feature>
<keyword evidence="1" id="KW-1133">Transmembrane helix</keyword>
<dbReference type="EMBL" id="JAGYPM010000010">
    <property type="protein sequence ID" value="MBS4193296.1"/>
    <property type="molecule type" value="Genomic_DNA"/>
</dbReference>
<keyword evidence="1" id="KW-0812">Transmembrane</keyword>
<feature type="transmembrane region" description="Helical" evidence="1">
    <location>
        <begin position="61"/>
        <end position="79"/>
    </location>
</feature>
<dbReference type="RefSeq" id="WP_213104732.1">
    <property type="nucleotide sequence ID" value="NZ_JAGYPM010000010.1"/>
</dbReference>
<keyword evidence="1" id="KW-0472">Membrane</keyword>
<name>A0ABS5P094_9BACI</name>
<gene>
    <name evidence="2" type="ORF">KHA94_24740</name>
</gene>
<evidence type="ECO:0008006" key="4">
    <source>
        <dbReference type="Google" id="ProtNLM"/>
    </source>
</evidence>
<feature type="transmembrane region" description="Helical" evidence="1">
    <location>
        <begin position="16"/>
        <end position="41"/>
    </location>
</feature>
<comment type="caution">
    <text evidence="2">The sequence shown here is derived from an EMBL/GenBank/DDBJ whole genome shotgun (WGS) entry which is preliminary data.</text>
</comment>
<reference evidence="2 3" key="1">
    <citation type="submission" date="2021-05" db="EMBL/GenBank/DDBJ databases">
        <title>Novel Bacillus species.</title>
        <authorList>
            <person name="Liu G."/>
        </authorList>
    </citation>
    <scope>NUCLEOTIDE SEQUENCE [LARGE SCALE GENOMIC DNA]</scope>
    <source>
        <strain evidence="2 3">FJAT-49705</strain>
    </source>
</reference>
<feature type="transmembrane region" description="Helical" evidence="1">
    <location>
        <begin position="192"/>
        <end position="216"/>
    </location>
</feature>
<evidence type="ECO:0000313" key="3">
    <source>
        <dbReference type="Proteomes" id="UP000681027"/>
    </source>
</evidence>
<protein>
    <recommendedName>
        <fullName evidence="4">Glycerophosphoryl diester phosphodiesterase membrane domain-containing protein</fullName>
    </recommendedName>
</protein>
<evidence type="ECO:0000256" key="1">
    <source>
        <dbReference type="SAM" id="Phobius"/>
    </source>
</evidence>